<organism evidence="2 3">
    <name type="scientific">Chlamydia psittaci 99DC5</name>
    <dbReference type="NCBI Taxonomy" id="1112251"/>
    <lineage>
        <taxon>Bacteria</taxon>
        <taxon>Pseudomonadati</taxon>
        <taxon>Chlamydiota</taxon>
        <taxon>Chlamydiia</taxon>
        <taxon>Chlamydiales</taxon>
        <taxon>Chlamydiaceae</taxon>
        <taxon>Chlamydia/Chlamydophila group</taxon>
        <taxon>Chlamydia</taxon>
    </lineage>
</organism>
<protein>
    <submittedName>
        <fullName evidence="2">Uncharacterized protein</fullName>
    </submittedName>
</protein>
<evidence type="ECO:0000313" key="3">
    <source>
        <dbReference type="Proteomes" id="UP000014627"/>
    </source>
</evidence>
<name>A0ABN0MPH7_CHLPS</name>
<keyword evidence="3" id="KW-1185">Reference proteome</keyword>
<sequence>MASLSLVKEAVPSSGGSGGAGGGG</sequence>
<dbReference type="EMBL" id="ATLC01000045">
    <property type="protein sequence ID" value="EPJ28166.1"/>
    <property type="molecule type" value="Genomic_DNA"/>
</dbReference>
<proteinExistence type="predicted"/>
<feature type="non-terminal residue" evidence="2">
    <location>
        <position position="24"/>
    </location>
</feature>
<feature type="compositionally biased region" description="Gly residues" evidence="1">
    <location>
        <begin position="15"/>
        <end position="24"/>
    </location>
</feature>
<accession>A0ABN0MPH7</accession>
<evidence type="ECO:0000313" key="2">
    <source>
        <dbReference type="EMBL" id="EPJ28166.1"/>
    </source>
</evidence>
<evidence type="ECO:0000256" key="1">
    <source>
        <dbReference type="SAM" id="MobiDB-lite"/>
    </source>
</evidence>
<gene>
    <name evidence="2" type="ORF">CP99DC5_0720A</name>
</gene>
<comment type="caution">
    <text evidence="2">The sequence shown here is derived from an EMBL/GenBank/DDBJ whole genome shotgun (WGS) entry which is preliminary data.</text>
</comment>
<dbReference type="Proteomes" id="UP000014627">
    <property type="component" value="Unassembled WGS sequence"/>
</dbReference>
<reference evidence="2 3" key="1">
    <citation type="submission" date="2013-04" db="EMBL/GenBank/DDBJ databases">
        <title>Genome sequence of Chlamydia psittaci 99DC5.</title>
        <authorList>
            <person name="Huot-Creasy H."/>
            <person name="McCracken C.L."/>
            <person name="Humphries M."/>
            <person name="Sachse K."/>
            <person name="Laroucau K."/>
            <person name="Bavoil P."/>
            <person name="Myers G.S."/>
        </authorList>
    </citation>
    <scope>NUCLEOTIDE SEQUENCE [LARGE SCALE GENOMIC DNA]</scope>
    <source>
        <strain evidence="2 3">99DC5</strain>
    </source>
</reference>
<feature type="region of interest" description="Disordered" evidence="1">
    <location>
        <begin position="1"/>
        <end position="24"/>
    </location>
</feature>